<name>A0A9Q4GH37_9EURY</name>
<dbReference type="AlphaFoldDB" id="A0A9Q4GH37"/>
<feature type="transmembrane region" description="Helical" evidence="1">
    <location>
        <begin position="148"/>
        <end position="168"/>
    </location>
</feature>
<dbReference type="InterPro" id="IPR027417">
    <property type="entry name" value="P-loop_NTPase"/>
</dbReference>
<dbReference type="Proteomes" id="UP001149411">
    <property type="component" value="Unassembled WGS sequence"/>
</dbReference>
<keyword evidence="1" id="KW-0472">Membrane</keyword>
<keyword evidence="1" id="KW-1133">Transmembrane helix</keyword>
<dbReference type="RefSeq" id="WP_266087643.1">
    <property type="nucleotide sequence ID" value="NZ_RKLV01000008.1"/>
</dbReference>
<evidence type="ECO:0000256" key="1">
    <source>
        <dbReference type="SAM" id="Phobius"/>
    </source>
</evidence>
<gene>
    <name evidence="2" type="ORF">EGH25_08620</name>
</gene>
<sequence>MNYLEDDRVRIGAIFAGLAVSGLVCIYMIADGWTQKGITWHLAYGAVDVLGLGIGTVFVLPVGFFVGLASLVLLDDYRRPQGVFLWVVILIGTVVLYLSDVFVTRISWTEGTVLFSLVLGVAAGLYLGGLTRDELSSELREFPRAISLVFKLSAVAVVLAFLEASLAYRSPIVTTAGGFDFRAPAFNGLAHNSSVVVGYAVFSVVFLSTLRGFRDYANDRSIVVLGPTGSGKTTLIAGLEMTQRKQAERNGDITTDANPLLRQVSDDIEFDKNFSRIGSTEGMQPFKFRFTKGNLLKRISTVRAVDHSGQDLTQFRIGGVGPAESAEEAYKLACIYHDSAKRDDEPDALESTEAQYRSIVREIRAGEVEFEDLLPETYVDEDGATSGPELTRNLISDMVEYSDVVILLLPAEDFLDDDEIADYMGEDWLTKRPAREKRDYMTKYVELMQRYGDKDFVFISTMADLATDAFTEESHEFDLVDPNQPESWREFNAYVEKCMRDNVGSLGAELNTMDSNRLGEGDIIYPVYFDVETDEDGEEEINLRLRGSMDPMRGAEDVLEEVGG</sequence>
<evidence type="ECO:0000313" key="3">
    <source>
        <dbReference type="Proteomes" id="UP001149411"/>
    </source>
</evidence>
<dbReference type="SUPFAM" id="SSF52540">
    <property type="entry name" value="P-loop containing nucleoside triphosphate hydrolases"/>
    <property type="match status" value="1"/>
</dbReference>
<accession>A0A9Q4GH37</accession>
<evidence type="ECO:0000313" key="2">
    <source>
        <dbReference type="EMBL" id="MCX2819412.1"/>
    </source>
</evidence>
<proteinExistence type="predicted"/>
<organism evidence="2 3">
    <name type="scientific">Halorutilus salinus</name>
    <dbReference type="NCBI Taxonomy" id="2487751"/>
    <lineage>
        <taxon>Archaea</taxon>
        <taxon>Methanobacteriati</taxon>
        <taxon>Methanobacteriota</taxon>
        <taxon>Stenosarchaea group</taxon>
        <taxon>Halobacteria</taxon>
        <taxon>Halorutilales</taxon>
        <taxon>Halorutilaceae</taxon>
        <taxon>Halorutilus</taxon>
    </lineage>
</organism>
<feature type="transmembrane region" description="Helical" evidence="1">
    <location>
        <begin position="12"/>
        <end position="30"/>
    </location>
</feature>
<feature type="transmembrane region" description="Helical" evidence="1">
    <location>
        <begin position="83"/>
        <end position="102"/>
    </location>
</feature>
<keyword evidence="1" id="KW-0812">Transmembrane</keyword>
<feature type="transmembrane region" description="Helical" evidence="1">
    <location>
        <begin position="50"/>
        <end position="74"/>
    </location>
</feature>
<dbReference type="EMBL" id="RKLV01000008">
    <property type="protein sequence ID" value="MCX2819412.1"/>
    <property type="molecule type" value="Genomic_DNA"/>
</dbReference>
<protein>
    <submittedName>
        <fullName evidence="2">Uncharacterized protein</fullName>
    </submittedName>
</protein>
<feature type="transmembrane region" description="Helical" evidence="1">
    <location>
        <begin position="188"/>
        <end position="210"/>
    </location>
</feature>
<comment type="caution">
    <text evidence="2">The sequence shown here is derived from an EMBL/GenBank/DDBJ whole genome shotgun (WGS) entry which is preliminary data.</text>
</comment>
<keyword evidence="3" id="KW-1185">Reference proteome</keyword>
<reference evidence="2" key="1">
    <citation type="submission" date="2022-09" db="EMBL/GenBank/DDBJ databases">
        <title>Haloadaptaus new haloarchaeum isolated from saline soil.</title>
        <authorList>
            <person name="Duran-Viseras A."/>
            <person name="Sanchez-Porro C."/>
            <person name="Ventosa A."/>
        </authorList>
    </citation>
    <scope>NUCLEOTIDE SEQUENCE</scope>
    <source>
        <strain evidence="2">F3-133</strain>
    </source>
</reference>
<feature type="transmembrane region" description="Helical" evidence="1">
    <location>
        <begin position="108"/>
        <end position="127"/>
    </location>
</feature>